<evidence type="ECO:0000256" key="4">
    <source>
        <dbReference type="ARBA" id="ARBA00023274"/>
    </source>
</evidence>
<keyword evidence="2 5" id="KW-0694">RNA-binding</keyword>
<evidence type="ECO:0000256" key="1">
    <source>
        <dbReference type="ARBA" id="ARBA00022730"/>
    </source>
</evidence>
<feature type="region of interest" description="Disordered" evidence="6">
    <location>
        <begin position="198"/>
        <end position="223"/>
    </location>
</feature>
<comment type="function">
    <text evidence="5">This is one of the proteins that binds to the 5S RNA in the ribosome where it forms part of the central protuberance.</text>
</comment>
<dbReference type="HAMAP" id="MF_01334">
    <property type="entry name" value="Ribosomal_bL25_CTC"/>
    <property type="match status" value="1"/>
</dbReference>
<dbReference type="InterPro" id="IPR020930">
    <property type="entry name" value="Ribosomal_uL5_bac-type"/>
</dbReference>
<comment type="subunit">
    <text evidence="5">Part of the 50S ribosomal subunit; part of the 5S rRNA/L5/L18/L25 subcomplex. Contacts the 5S rRNA. Binds to the 5S rRNA independently of L5 and L18.</text>
</comment>
<dbReference type="CDD" id="cd00495">
    <property type="entry name" value="Ribosomal_L25_TL5_CTC"/>
    <property type="match status" value="1"/>
</dbReference>
<feature type="domain" description="Large ribosomal subunit protein bL25 beta" evidence="8">
    <location>
        <begin position="105"/>
        <end position="189"/>
    </location>
</feature>
<comment type="similarity">
    <text evidence="5">Belongs to the bacterial ribosomal protein bL25 family. CTC subfamily.</text>
</comment>
<dbReference type="Proteomes" id="UP000185093">
    <property type="component" value="Unassembled WGS sequence"/>
</dbReference>
<dbReference type="GO" id="GO:0005840">
    <property type="term" value="C:ribosome"/>
    <property type="evidence" value="ECO:0007669"/>
    <property type="project" value="UniProtKB-KW"/>
</dbReference>
<dbReference type="InterPro" id="IPR011035">
    <property type="entry name" value="Ribosomal_bL25/Gln-tRNA_synth"/>
</dbReference>
<feature type="domain" description="Large ribosomal subunit protein bL25 L25" evidence="7">
    <location>
        <begin position="9"/>
        <end position="97"/>
    </location>
</feature>
<dbReference type="RefSeq" id="WP_014806559.1">
    <property type="nucleotide sequence ID" value="NZ_DAONBL010000002.1"/>
</dbReference>
<evidence type="ECO:0000256" key="3">
    <source>
        <dbReference type="ARBA" id="ARBA00022980"/>
    </source>
</evidence>
<proteinExistence type="inferred from homology"/>
<keyword evidence="3 5" id="KW-0689">Ribosomal protein</keyword>
<dbReference type="Pfam" id="PF14693">
    <property type="entry name" value="Ribosomal_TL5_C"/>
    <property type="match status" value="1"/>
</dbReference>
<evidence type="ECO:0000259" key="8">
    <source>
        <dbReference type="Pfam" id="PF14693"/>
    </source>
</evidence>
<dbReference type="EMBL" id="FSQZ01000001">
    <property type="protein sequence ID" value="SIN63586.1"/>
    <property type="molecule type" value="Genomic_DNA"/>
</dbReference>
<gene>
    <name evidence="5" type="primary">rplY</name>
    <name evidence="5" type="synonym">ctc</name>
    <name evidence="9" type="ORF">SAMN05444368_0429</name>
</gene>
<evidence type="ECO:0000313" key="9">
    <source>
        <dbReference type="EMBL" id="SIN63586.1"/>
    </source>
</evidence>
<dbReference type="NCBIfam" id="TIGR00731">
    <property type="entry name" value="bL25_bact_ctc"/>
    <property type="match status" value="1"/>
</dbReference>
<evidence type="ECO:0000256" key="6">
    <source>
        <dbReference type="SAM" id="MobiDB-lite"/>
    </source>
</evidence>
<evidence type="ECO:0000256" key="2">
    <source>
        <dbReference type="ARBA" id="ARBA00022884"/>
    </source>
</evidence>
<evidence type="ECO:0000313" key="10">
    <source>
        <dbReference type="Proteomes" id="UP000185093"/>
    </source>
</evidence>
<dbReference type="PANTHER" id="PTHR33284:SF1">
    <property type="entry name" value="RIBOSOMAL PROTEIN L25_GLN-TRNA SYNTHETASE, ANTI-CODON-BINDING DOMAIN-CONTAINING PROTEIN"/>
    <property type="match status" value="1"/>
</dbReference>
<evidence type="ECO:0000256" key="5">
    <source>
        <dbReference type="HAMAP-Rule" id="MF_01334"/>
    </source>
</evidence>
<dbReference type="SUPFAM" id="SSF50715">
    <property type="entry name" value="Ribosomal protein L25-like"/>
    <property type="match status" value="1"/>
</dbReference>
<protein>
    <recommendedName>
        <fullName evidence="5">Large ribosomal subunit protein bL25</fullName>
    </recommendedName>
    <alternativeName>
        <fullName evidence="5">General stress protein CTC</fullName>
    </alternativeName>
</protein>
<dbReference type="InterPro" id="IPR020056">
    <property type="entry name" value="Rbsml_bL25/Gln-tRNA_synth_N"/>
</dbReference>
<name>A0ABY1JBE4_9BACT</name>
<evidence type="ECO:0000259" key="7">
    <source>
        <dbReference type="Pfam" id="PF01386"/>
    </source>
</evidence>
<organism evidence="9 10">
    <name type="scientific">Acetomicrobium flavidum</name>
    <dbReference type="NCBI Taxonomy" id="49896"/>
    <lineage>
        <taxon>Bacteria</taxon>
        <taxon>Thermotogati</taxon>
        <taxon>Synergistota</taxon>
        <taxon>Synergistia</taxon>
        <taxon>Synergistales</taxon>
        <taxon>Acetomicrobiaceae</taxon>
        <taxon>Acetomicrobium</taxon>
    </lineage>
</organism>
<keyword evidence="1 5" id="KW-0699">rRNA-binding</keyword>
<dbReference type="Pfam" id="PF01386">
    <property type="entry name" value="Ribosomal_L25p"/>
    <property type="match status" value="1"/>
</dbReference>
<reference evidence="9 10" key="1">
    <citation type="submission" date="2016-11" db="EMBL/GenBank/DDBJ databases">
        <authorList>
            <person name="Varghese N."/>
            <person name="Submissions S."/>
        </authorList>
    </citation>
    <scope>NUCLEOTIDE SEQUENCE [LARGE SCALE GENOMIC DNA]</scope>
    <source>
        <strain evidence="9 10">DSM 20664</strain>
    </source>
</reference>
<dbReference type="InterPro" id="IPR029751">
    <property type="entry name" value="Ribosomal_L25_dom"/>
</dbReference>
<dbReference type="Gene3D" id="2.40.240.10">
    <property type="entry name" value="Ribosomal Protein L25, Chain P"/>
    <property type="match status" value="1"/>
</dbReference>
<accession>A0ABY1JBE4</accession>
<keyword evidence="4 5" id="KW-0687">Ribonucleoprotein</keyword>
<dbReference type="InterPro" id="IPR001021">
    <property type="entry name" value="Ribosomal_bL25_long"/>
</dbReference>
<dbReference type="Gene3D" id="2.170.120.20">
    <property type="entry name" value="Ribosomal protein L25, beta domain"/>
    <property type="match status" value="1"/>
</dbReference>
<sequence length="223" mass="24971">MAVESINIRLETREETGKNKAKRLRKKGYLPAVFYGPGYKESVPVMVRIDDIIPHLHSSHWKTLVLNVTFPDGKEEMAMIRDYQRDPLTRQILHLDFYQILRGHKVMVAVPLVLTNKEDCIGVKKGGVLIQSLHEIEMEVLPSEIPDEIYIDVEGLDIGQGIRVSDIKLPESATISVDPEETIAQVVESSAMEAEVAAAEEEAPAEVEVIGKRGASEKEEEEE</sequence>
<dbReference type="InterPro" id="IPR037121">
    <property type="entry name" value="Ribosomal_bL25_C"/>
</dbReference>
<dbReference type="PANTHER" id="PTHR33284">
    <property type="entry name" value="RIBOSOMAL PROTEIN L25/GLN-TRNA SYNTHETASE, ANTI-CODON-BINDING DOMAIN-CONTAINING PROTEIN"/>
    <property type="match status" value="1"/>
</dbReference>
<keyword evidence="10" id="KW-1185">Reference proteome</keyword>
<comment type="caution">
    <text evidence="9">The sequence shown here is derived from an EMBL/GenBank/DDBJ whole genome shotgun (WGS) entry which is preliminary data.</text>
</comment>
<dbReference type="InterPro" id="IPR020057">
    <property type="entry name" value="Ribosomal_bL25_b-dom"/>
</dbReference>